<accession>A0A939ED61</accession>
<comment type="caution">
    <text evidence="6">The sequence shown here is derived from an EMBL/GenBank/DDBJ whole genome shotgun (WGS) entry which is preliminary data.</text>
</comment>
<dbReference type="GO" id="GO:0004644">
    <property type="term" value="F:phosphoribosylglycinamide formyltransferase activity"/>
    <property type="evidence" value="ECO:0007669"/>
    <property type="project" value="UniProtKB-EC"/>
</dbReference>
<protein>
    <recommendedName>
        <fullName evidence="2">phosphoribosylglycinamide formyltransferase 1</fullName>
        <ecNumber evidence="2">2.1.2.2</ecNumber>
    </recommendedName>
</protein>
<dbReference type="Pfam" id="PF00551">
    <property type="entry name" value="Formyl_trans_N"/>
    <property type="match status" value="1"/>
</dbReference>
<keyword evidence="4" id="KW-0658">Purine biosynthesis</keyword>
<dbReference type="Proteomes" id="UP000664096">
    <property type="component" value="Unassembled WGS sequence"/>
</dbReference>
<dbReference type="PANTHER" id="PTHR43369:SF2">
    <property type="entry name" value="PHOSPHORIBOSYLGLYCINAMIDE FORMYLTRANSFERASE"/>
    <property type="match status" value="1"/>
</dbReference>
<organism evidence="6 7">
    <name type="scientific">Roseibium aggregatum</name>
    <dbReference type="NCBI Taxonomy" id="187304"/>
    <lineage>
        <taxon>Bacteria</taxon>
        <taxon>Pseudomonadati</taxon>
        <taxon>Pseudomonadota</taxon>
        <taxon>Alphaproteobacteria</taxon>
        <taxon>Hyphomicrobiales</taxon>
        <taxon>Stappiaceae</taxon>
        <taxon>Roseibium</taxon>
    </lineage>
</organism>
<evidence type="ECO:0000256" key="2">
    <source>
        <dbReference type="ARBA" id="ARBA00012254"/>
    </source>
</evidence>
<gene>
    <name evidence="6" type="ORF">JF539_09480</name>
</gene>
<dbReference type="GO" id="GO:0006189">
    <property type="term" value="P:'de novo' IMP biosynthetic process"/>
    <property type="evidence" value="ECO:0007669"/>
    <property type="project" value="TreeGrafter"/>
</dbReference>
<dbReference type="PANTHER" id="PTHR43369">
    <property type="entry name" value="PHOSPHORIBOSYLGLYCINAMIDE FORMYLTRANSFERASE"/>
    <property type="match status" value="1"/>
</dbReference>
<evidence type="ECO:0000256" key="3">
    <source>
        <dbReference type="ARBA" id="ARBA00022679"/>
    </source>
</evidence>
<evidence type="ECO:0000313" key="6">
    <source>
        <dbReference type="EMBL" id="MBN9670566.1"/>
    </source>
</evidence>
<dbReference type="EMBL" id="JAEKJZ010000001">
    <property type="protein sequence ID" value="MBN9670566.1"/>
    <property type="molecule type" value="Genomic_DNA"/>
</dbReference>
<evidence type="ECO:0000256" key="4">
    <source>
        <dbReference type="ARBA" id="ARBA00022755"/>
    </source>
</evidence>
<dbReference type="EC" id="2.1.2.2" evidence="2"/>
<evidence type="ECO:0000259" key="5">
    <source>
        <dbReference type="Pfam" id="PF00551"/>
    </source>
</evidence>
<name>A0A939ED61_9HYPH</name>
<reference evidence="6" key="1">
    <citation type="submission" date="2020-12" db="EMBL/GenBank/DDBJ databases">
        <title>Oil enriched cultivation method for isolating marine PHA-producing bacteria.</title>
        <authorList>
            <person name="Zheng W."/>
            <person name="Yu S."/>
            <person name="Huang Y."/>
        </authorList>
    </citation>
    <scope>NUCLEOTIDE SEQUENCE</scope>
    <source>
        <strain evidence="6">SY-2-12</strain>
    </source>
</reference>
<dbReference type="SUPFAM" id="SSF53328">
    <property type="entry name" value="Formyltransferase"/>
    <property type="match status" value="1"/>
</dbReference>
<sequence length="200" mass="21964">MADHADLVIAHVDGQVRSINAERMVDIIRNARPDIIAVMGTCMLGRKILDSAPHVLNMHTGLSPYYRGGRTNFWPFVENAPGYFGVTVHRMSPGIDSGDIIHSQRVLVEPGDTYAAINCKSIVAGTGLMIDALKSIEAGTCKALPQWTEGKTFYDRDWTFKAAKAYFENREGLLHRQIAGEETGAFSGINIVRNGRMVDG</sequence>
<evidence type="ECO:0000313" key="7">
    <source>
        <dbReference type="Proteomes" id="UP000664096"/>
    </source>
</evidence>
<proteinExistence type="predicted"/>
<dbReference type="CDD" id="cd08653">
    <property type="entry name" value="FMT_core_like_3"/>
    <property type="match status" value="1"/>
</dbReference>
<evidence type="ECO:0000256" key="1">
    <source>
        <dbReference type="ARBA" id="ARBA00005054"/>
    </source>
</evidence>
<keyword evidence="3" id="KW-0808">Transferase</keyword>
<dbReference type="AlphaFoldDB" id="A0A939ED61"/>
<dbReference type="Gene3D" id="3.40.50.170">
    <property type="entry name" value="Formyl transferase, N-terminal domain"/>
    <property type="match status" value="1"/>
</dbReference>
<feature type="domain" description="Formyl transferase N-terminal" evidence="5">
    <location>
        <begin position="8"/>
        <end position="130"/>
    </location>
</feature>
<dbReference type="RefSeq" id="WP_207140043.1">
    <property type="nucleotide sequence ID" value="NZ_JAEKJZ010000001.1"/>
</dbReference>
<dbReference type="InterPro" id="IPR036477">
    <property type="entry name" value="Formyl_transf_N_sf"/>
</dbReference>
<comment type="pathway">
    <text evidence="1">Purine metabolism; IMP biosynthesis via de novo pathway; N(2)-formyl-N(1)-(5-phospho-D-ribosyl)glycinamide from N(1)-(5-phospho-D-ribosyl)glycinamide (10-formyl THF route): step 1/1.</text>
</comment>
<dbReference type="GO" id="GO:0005737">
    <property type="term" value="C:cytoplasm"/>
    <property type="evidence" value="ECO:0007669"/>
    <property type="project" value="TreeGrafter"/>
</dbReference>
<dbReference type="InterPro" id="IPR002376">
    <property type="entry name" value="Formyl_transf_N"/>
</dbReference>